<evidence type="ECO:0000256" key="13">
    <source>
        <dbReference type="ARBA" id="ARBA00030071"/>
    </source>
</evidence>
<proteinExistence type="inferred from homology"/>
<accession>A0A6A7Y9N5</accession>
<evidence type="ECO:0000256" key="8">
    <source>
        <dbReference type="ARBA" id="ARBA00022982"/>
    </source>
</evidence>
<evidence type="ECO:0000256" key="16">
    <source>
        <dbReference type="ARBA" id="ARBA00032185"/>
    </source>
</evidence>
<evidence type="ECO:0000256" key="15">
    <source>
        <dbReference type="ARBA" id="ARBA00031887"/>
    </source>
</evidence>
<dbReference type="InterPro" id="IPR014210">
    <property type="entry name" value="Cyt_o_ubiqinol_oxidase_su4"/>
</dbReference>
<keyword evidence="11 17" id="KW-0472">Membrane</keyword>
<dbReference type="InterPro" id="IPR050968">
    <property type="entry name" value="Cytochrome_c_oxidase_bac_sub4"/>
</dbReference>
<dbReference type="Pfam" id="PF03626">
    <property type="entry name" value="COX4_pro"/>
    <property type="match status" value="1"/>
</dbReference>
<comment type="caution">
    <text evidence="18">The sequence shown here is derived from an EMBL/GenBank/DDBJ whole genome shotgun (WGS) entry which is preliminary data.</text>
</comment>
<evidence type="ECO:0000256" key="4">
    <source>
        <dbReference type="ARBA" id="ARBA00014689"/>
    </source>
</evidence>
<keyword evidence="19" id="KW-1185">Reference proteome</keyword>
<keyword evidence="8" id="KW-0249">Electron transport</keyword>
<dbReference type="NCBIfam" id="TIGR02847">
    <property type="entry name" value="CyoD"/>
    <property type="match status" value="1"/>
</dbReference>
<comment type="subunit">
    <text evidence="3">Heterooctamer of two A chains, two B chains, two C chains and two D chains.</text>
</comment>
<dbReference type="InterPro" id="IPR005171">
    <property type="entry name" value="Cyt_c_oxidase_su4_prok"/>
</dbReference>
<keyword evidence="6" id="KW-1003">Cell membrane</keyword>
<evidence type="ECO:0000256" key="5">
    <source>
        <dbReference type="ARBA" id="ARBA00022448"/>
    </source>
</evidence>
<evidence type="ECO:0000313" key="18">
    <source>
        <dbReference type="EMBL" id="MQT15606.1"/>
    </source>
</evidence>
<dbReference type="GO" id="GO:0015990">
    <property type="term" value="P:electron transport coupled proton transport"/>
    <property type="evidence" value="ECO:0007669"/>
    <property type="project" value="InterPro"/>
</dbReference>
<name>A0A6A7Y9N5_9HYPH</name>
<dbReference type="AlphaFoldDB" id="A0A6A7Y9N5"/>
<evidence type="ECO:0000256" key="2">
    <source>
        <dbReference type="ARBA" id="ARBA00008079"/>
    </source>
</evidence>
<evidence type="ECO:0000256" key="1">
    <source>
        <dbReference type="ARBA" id="ARBA00004651"/>
    </source>
</evidence>
<dbReference type="Proteomes" id="UP000332515">
    <property type="component" value="Unassembled WGS sequence"/>
</dbReference>
<evidence type="ECO:0000256" key="14">
    <source>
        <dbReference type="ARBA" id="ARBA00030211"/>
    </source>
</evidence>
<dbReference type="RefSeq" id="WP_153491310.1">
    <property type="nucleotide sequence ID" value="NZ_VWNA01000003.1"/>
</dbReference>
<dbReference type="GO" id="GO:0005886">
    <property type="term" value="C:plasma membrane"/>
    <property type="evidence" value="ECO:0007669"/>
    <property type="project" value="UniProtKB-SubCell"/>
</dbReference>
<evidence type="ECO:0000256" key="3">
    <source>
        <dbReference type="ARBA" id="ARBA00011700"/>
    </source>
</evidence>
<evidence type="ECO:0000256" key="6">
    <source>
        <dbReference type="ARBA" id="ARBA00022475"/>
    </source>
</evidence>
<protein>
    <recommendedName>
        <fullName evidence="4">Cytochrome bo(3) ubiquinol oxidase subunit 4</fullName>
    </recommendedName>
    <alternativeName>
        <fullName evidence="16">Cytochrome o ubiquinol oxidase subunit 4</fullName>
    </alternativeName>
    <alternativeName>
        <fullName evidence="13">Oxidase bo(3) subunit 4</fullName>
    </alternativeName>
    <alternativeName>
        <fullName evidence="14">Ubiquinol oxidase polypeptide IV</fullName>
    </alternativeName>
    <alternativeName>
        <fullName evidence="15">Ubiquinol oxidase subunit 4</fullName>
    </alternativeName>
</protein>
<evidence type="ECO:0000256" key="10">
    <source>
        <dbReference type="ARBA" id="ARBA00023002"/>
    </source>
</evidence>
<dbReference type="GO" id="GO:0015078">
    <property type="term" value="F:proton transmembrane transporter activity"/>
    <property type="evidence" value="ECO:0007669"/>
    <property type="project" value="TreeGrafter"/>
</dbReference>
<evidence type="ECO:0000256" key="12">
    <source>
        <dbReference type="ARBA" id="ARBA00025694"/>
    </source>
</evidence>
<keyword evidence="9 17" id="KW-1133">Transmembrane helix</keyword>
<dbReference type="GO" id="GO:0009319">
    <property type="term" value="C:cytochrome o ubiquinol oxidase complex"/>
    <property type="evidence" value="ECO:0007669"/>
    <property type="project" value="TreeGrafter"/>
</dbReference>
<keyword evidence="7 17" id="KW-0812">Transmembrane</keyword>
<keyword evidence="10" id="KW-0560">Oxidoreductase</keyword>
<comment type="similarity">
    <text evidence="2">Belongs to the cytochrome c oxidase bacterial subunit 4 family.</text>
</comment>
<evidence type="ECO:0000313" key="19">
    <source>
        <dbReference type="Proteomes" id="UP000332515"/>
    </source>
</evidence>
<feature type="transmembrane region" description="Helical" evidence="17">
    <location>
        <begin position="53"/>
        <end position="72"/>
    </location>
</feature>
<organism evidence="18 19">
    <name type="scientific">Segnochrobactrum spirostomi</name>
    <dbReference type="NCBI Taxonomy" id="2608987"/>
    <lineage>
        <taxon>Bacteria</taxon>
        <taxon>Pseudomonadati</taxon>
        <taxon>Pseudomonadota</taxon>
        <taxon>Alphaproteobacteria</taxon>
        <taxon>Hyphomicrobiales</taxon>
        <taxon>Segnochrobactraceae</taxon>
        <taxon>Segnochrobactrum</taxon>
    </lineage>
</organism>
<evidence type="ECO:0000256" key="7">
    <source>
        <dbReference type="ARBA" id="ARBA00022692"/>
    </source>
</evidence>
<evidence type="ECO:0000256" key="17">
    <source>
        <dbReference type="SAM" id="Phobius"/>
    </source>
</evidence>
<sequence length="124" mass="13161">MAADPLHHDAPHPAAHGGFGIYSGGFVLSLILTGLSFATVMSGAVPSGMMRPAITALALVQLLVQLVFFLHLGTAPEQRSNMMIFLLTVLLIATVVAGSLWVIHNANLNMMPTQMSPDQARVKN</sequence>
<evidence type="ECO:0000256" key="9">
    <source>
        <dbReference type="ARBA" id="ARBA00022989"/>
    </source>
</evidence>
<comment type="subcellular location">
    <subcellularLocation>
        <location evidence="1">Cell membrane</location>
        <topology evidence="1">Multi-pass membrane protein</topology>
    </subcellularLocation>
</comment>
<dbReference type="GO" id="GO:0019646">
    <property type="term" value="P:aerobic electron transport chain"/>
    <property type="evidence" value="ECO:0007669"/>
    <property type="project" value="TreeGrafter"/>
</dbReference>
<comment type="function">
    <text evidence="12">Cytochrome bo(3) ubiquinol terminal oxidase is the component of the aerobic respiratory chain of E.coli that predominates when cells are grown at high aeration. Has proton pump activity across the membrane in addition to electron transfer, pumping 2 protons/electron.</text>
</comment>
<feature type="transmembrane region" description="Helical" evidence="17">
    <location>
        <begin position="84"/>
        <end position="103"/>
    </location>
</feature>
<gene>
    <name evidence="18" type="primary">cyoD</name>
    <name evidence="18" type="ORF">F0357_23740</name>
</gene>
<reference evidence="18 19" key="1">
    <citation type="submission" date="2019-09" db="EMBL/GenBank/DDBJ databases">
        <title>Segnochrobactrum spirostomi gen. nov., sp. nov., isolated from the ciliate Spirostomum cf. yagiui and description of a novel family, Segnochrobactraceae fam. nov. within the order Rhizobiales of the class Alphaproteobacteria.</title>
        <authorList>
            <person name="Akter S."/>
            <person name="Shazib S.U.A."/>
            <person name="Shin M.K."/>
        </authorList>
    </citation>
    <scope>NUCLEOTIDE SEQUENCE [LARGE SCALE GENOMIC DNA]</scope>
    <source>
        <strain evidence="18 19">Sp-1</strain>
    </source>
</reference>
<dbReference type="GO" id="GO:0009486">
    <property type="term" value="F:cytochrome bo3 ubiquinol oxidase activity"/>
    <property type="evidence" value="ECO:0007669"/>
    <property type="project" value="InterPro"/>
</dbReference>
<evidence type="ECO:0000256" key="11">
    <source>
        <dbReference type="ARBA" id="ARBA00023136"/>
    </source>
</evidence>
<keyword evidence="5" id="KW-0813">Transport</keyword>
<dbReference type="PANTHER" id="PTHR36835:SF1">
    <property type="entry name" value="CYTOCHROME BO(3) UBIQUINOL OXIDASE SUBUNIT 4"/>
    <property type="match status" value="1"/>
</dbReference>
<dbReference type="EMBL" id="VWNA01000003">
    <property type="protein sequence ID" value="MQT15606.1"/>
    <property type="molecule type" value="Genomic_DNA"/>
</dbReference>
<feature type="transmembrane region" description="Helical" evidence="17">
    <location>
        <begin position="20"/>
        <end position="41"/>
    </location>
</feature>
<dbReference type="PANTHER" id="PTHR36835">
    <property type="entry name" value="CYTOCHROME BO(3) UBIQUINOL OXIDASE SUBUNIT 4"/>
    <property type="match status" value="1"/>
</dbReference>